<feature type="signal peptide" evidence="1">
    <location>
        <begin position="1"/>
        <end position="23"/>
    </location>
</feature>
<organism evidence="2 3">
    <name type="scientific">Clathrus columnatus</name>
    <dbReference type="NCBI Taxonomy" id="1419009"/>
    <lineage>
        <taxon>Eukaryota</taxon>
        <taxon>Fungi</taxon>
        <taxon>Dikarya</taxon>
        <taxon>Basidiomycota</taxon>
        <taxon>Agaricomycotina</taxon>
        <taxon>Agaricomycetes</taxon>
        <taxon>Phallomycetidae</taxon>
        <taxon>Phallales</taxon>
        <taxon>Clathraceae</taxon>
        <taxon>Clathrus</taxon>
    </lineage>
</organism>
<protein>
    <submittedName>
        <fullName evidence="2">Uncharacterized protein</fullName>
    </submittedName>
</protein>
<evidence type="ECO:0000256" key="1">
    <source>
        <dbReference type="SAM" id="SignalP"/>
    </source>
</evidence>
<dbReference type="PANTHER" id="PTHR37919">
    <property type="entry name" value="PROTEIN CBG05606"/>
    <property type="match status" value="1"/>
</dbReference>
<keyword evidence="1" id="KW-0732">Signal</keyword>
<gene>
    <name evidence="2" type="ORF">Clacol_007144</name>
</gene>
<keyword evidence="3" id="KW-1185">Reference proteome</keyword>
<comment type="caution">
    <text evidence="2">The sequence shown here is derived from an EMBL/GenBank/DDBJ whole genome shotgun (WGS) entry which is preliminary data.</text>
</comment>
<dbReference type="PANTHER" id="PTHR37919:SF2">
    <property type="entry name" value="EXPERA DOMAIN-CONTAINING PROTEIN"/>
    <property type="match status" value="1"/>
</dbReference>
<name>A0AAV5AJN8_9AGAM</name>
<sequence length="147" mass="16606">MSFSKKLVTAWFLITTPVILWDAGPRSMVGGDLHWIWKPYALYQEIDYVYGVRALENNEGFTNAQSFMNIVETALNLYYLYLTHIVESPSAPVYGFASIVMTFGKTALYHLQELWLVVPAYVISVLGKEISASLQFSAKAKKTLKKA</sequence>
<dbReference type="EMBL" id="BPWL01000008">
    <property type="protein sequence ID" value="GJJ12898.1"/>
    <property type="molecule type" value="Genomic_DNA"/>
</dbReference>
<proteinExistence type="predicted"/>
<reference evidence="2" key="1">
    <citation type="submission" date="2021-10" db="EMBL/GenBank/DDBJ databases">
        <title>De novo Genome Assembly of Clathrus columnatus (Basidiomycota, Fungi) Using Illumina and Nanopore Sequence Data.</title>
        <authorList>
            <person name="Ogiso-Tanaka E."/>
            <person name="Itagaki H."/>
            <person name="Hosoya T."/>
            <person name="Hosaka K."/>
        </authorList>
    </citation>
    <scope>NUCLEOTIDE SEQUENCE</scope>
    <source>
        <strain evidence="2">MO-923</strain>
    </source>
</reference>
<dbReference type="Proteomes" id="UP001050691">
    <property type="component" value="Unassembled WGS sequence"/>
</dbReference>
<evidence type="ECO:0000313" key="2">
    <source>
        <dbReference type="EMBL" id="GJJ12898.1"/>
    </source>
</evidence>
<accession>A0AAV5AJN8</accession>
<feature type="chain" id="PRO_5043618713" evidence="1">
    <location>
        <begin position="24"/>
        <end position="147"/>
    </location>
</feature>
<dbReference type="AlphaFoldDB" id="A0AAV5AJN8"/>
<evidence type="ECO:0000313" key="3">
    <source>
        <dbReference type="Proteomes" id="UP001050691"/>
    </source>
</evidence>